<dbReference type="InterPro" id="IPR029044">
    <property type="entry name" value="Nucleotide-diphossugar_trans"/>
</dbReference>
<evidence type="ECO:0000313" key="3">
    <source>
        <dbReference type="EMBL" id="KIH96865.1"/>
    </source>
</evidence>
<dbReference type="STRING" id="183763.LP52_22335"/>
<dbReference type="SUPFAM" id="SSF53448">
    <property type="entry name" value="Nucleotide-diphospho-sugar transferases"/>
    <property type="match status" value="1"/>
</dbReference>
<dbReference type="AlphaFoldDB" id="A0A0C2JD41"/>
<name>A0A0C2JD41_9ACTN</name>
<dbReference type="PANTHER" id="PTHR43685">
    <property type="entry name" value="GLYCOSYLTRANSFERASE"/>
    <property type="match status" value="1"/>
</dbReference>
<dbReference type="RefSeq" id="WP_040276342.1">
    <property type="nucleotide sequence ID" value="NZ_JROO01000046.1"/>
</dbReference>
<accession>A0A0C2JD41</accession>
<dbReference type="Gene3D" id="3.90.550.10">
    <property type="entry name" value="Spore Coat Polysaccharide Biosynthesis Protein SpsA, Chain A"/>
    <property type="match status" value="1"/>
</dbReference>
<comment type="caution">
    <text evidence="3">The sequence shown here is derived from an EMBL/GenBank/DDBJ whole genome shotgun (WGS) entry which is preliminary data.</text>
</comment>
<dbReference type="Pfam" id="PF00535">
    <property type="entry name" value="Glycos_transf_2"/>
    <property type="match status" value="1"/>
</dbReference>
<sequence>MTIVDDGAAGGRTKPDGAGHSPAAAATPRPWIRRNDYTALEVPPLGGWEPALSVSVVIPAHGHQDKLDLVLAALAAQSYPSRLMETVVVDDGSAPPLRLPEVCPENTRLITSGEGGWGSAHAVNCGVAAGEGDVVLRLDADMLAHREHVESQMRWHHLADYLAVLGHKLFVPFTPGEPDPESVHTAVSQGRAAELFDPGSAEKHWIERIIDSTDGLTTADHKAYRVFIGASGSLHRGLFDEAGGLAGELVLGGDSEFAYRVAQTGAVFVPDLETSSWHLGRTQMQTRREAGTRYRHPFVAARVPDFENRRKQGPRQWAVPYADVVVDVSAASLEEAETTLAPLLSGSAPDIRAFLVGPWSELGEERRLPLEEELLDLRLIRETFRGDSRVSFVEEAPERDAAVPFRLHMPAGCRPTHRAVERITRVADKHAAGLVRLTAPGVAAHGPQALRLERTAAFARARRLGAGQEGLDAAVDRLYGLHWIGGAGILGEEEEPPHDWGRRLRAAEEAAEAQRARADRLERRLRWLSRGLPRRLAERLAR</sequence>
<dbReference type="InterPro" id="IPR050834">
    <property type="entry name" value="Glycosyltransf_2"/>
</dbReference>
<gene>
    <name evidence="3" type="ORF">LP52_22335</name>
</gene>
<dbReference type="InterPro" id="IPR001173">
    <property type="entry name" value="Glyco_trans_2-like"/>
</dbReference>
<keyword evidence="3" id="KW-0808">Transferase</keyword>
<feature type="domain" description="Glycosyltransferase 2-like" evidence="2">
    <location>
        <begin position="55"/>
        <end position="166"/>
    </location>
</feature>
<reference evidence="4" key="1">
    <citation type="journal article" date="2015" name="Chem. Biol.">
        <title>Structure, bioactivity, and resistance mechanism of streptomonomicin, an unusual lasso Peptide from an understudied halophilic actinomycete.</title>
        <authorList>
            <person name="Metelev M."/>
            <person name="Tietz J.I."/>
            <person name="Melby J.O."/>
            <person name="Blair P.M."/>
            <person name="Zhu L."/>
            <person name="Livnat I."/>
            <person name="Severinov K."/>
            <person name="Mitchell D.A."/>
        </authorList>
    </citation>
    <scope>NUCLEOTIDE SEQUENCE [LARGE SCALE GENOMIC DNA]</scope>
    <source>
        <strain evidence="4">YIM 90003</strain>
    </source>
</reference>
<dbReference type="Proteomes" id="UP000031675">
    <property type="component" value="Unassembled WGS sequence"/>
</dbReference>
<dbReference type="PANTHER" id="PTHR43685:SF3">
    <property type="entry name" value="SLR2126 PROTEIN"/>
    <property type="match status" value="1"/>
</dbReference>
<evidence type="ECO:0000256" key="1">
    <source>
        <dbReference type="SAM" id="MobiDB-lite"/>
    </source>
</evidence>
<evidence type="ECO:0000313" key="4">
    <source>
        <dbReference type="Proteomes" id="UP000031675"/>
    </source>
</evidence>
<organism evidence="3 4">
    <name type="scientific">Streptomonospora alba</name>
    <dbReference type="NCBI Taxonomy" id="183763"/>
    <lineage>
        <taxon>Bacteria</taxon>
        <taxon>Bacillati</taxon>
        <taxon>Actinomycetota</taxon>
        <taxon>Actinomycetes</taxon>
        <taxon>Streptosporangiales</taxon>
        <taxon>Nocardiopsidaceae</taxon>
        <taxon>Streptomonospora</taxon>
    </lineage>
</organism>
<protein>
    <submittedName>
        <fullName evidence="3">Glycosyl transferase family 2</fullName>
    </submittedName>
</protein>
<feature type="region of interest" description="Disordered" evidence="1">
    <location>
        <begin position="1"/>
        <end position="30"/>
    </location>
</feature>
<dbReference type="OrthoDB" id="5168148at2"/>
<dbReference type="EMBL" id="JROO01000046">
    <property type="protein sequence ID" value="KIH96865.1"/>
    <property type="molecule type" value="Genomic_DNA"/>
</dbReference>
<proteinExistence type="predicted"/>
<keyword evidence="4" id="KW-1185">Reference proteome</keyword>
<dbReference type="GO" id="GO:0016740">
    <property type="term" value="F:transferase activity"/>
    <property type="evidence" value="ECO:0007669"/>
    <property type="project" value="UniProtKB-KW"/>
</dbReference>
<evidence type="ECO:0000259" key="2">
    <source>
        <dbReference type="Pfam" id="PF00535"/>
    </source>
</evidence>